<gene>
    <name evidence="1" type="ORF">F9K24_00665</name>
</gene>
<organism evidence="1 2">
    <name type="scientific">Leptonema illini</name>
    <dbReference type="NCBI Taxonomy" id="183"/>
    <lineage>
        <taxon>Bacteria</taxon>
        <taxon>Pseudomonadati</taxon>
        <taxon>Spirochaetota</taxon>
        <taxon>Spirochaetia</taxon>
        <taxon>Leptospirales</taxon>
        <taxon>Leptospiraceae</taxon>
        <taxon>Leptonema</taxon>
    </lineage>
</organism>
<dbReference type="InterPro" id="IPR019587">
    <property type="entry name" value="Polyketide_cyclase/dehydratase"/>
</dbReference>
<dbReference type="SUPFAM" id="SSF55961">
    <property type="entry name" value="Bet v1-like"/>
    <property type="match status" value="1"/>
</dbReference>
<comment type="caution">
    <text evidence="1">The sequence shown here is derived from an EMBL/GenBank/DDBJ whole genome shotgun (WGS) entry which is preliminary data.</text>
</comment>
<evidence type="ECO:0000313" key="1">
    <source>
        <dbReference type="EMBL" id="KAB2935273.1"/>
    </source>
</evidence>
<reference evidence="1 2" key="1">
    <citation type="submission" date="2019-10" db="EMBL/GenBank/DDBJ databases">
        <title>Extracellular Electron Transfer in a Candidatus Methanoperedens spp. Enrichment Culture.</title>
        <authorList>
            <person name="Berger S."/>
            <person name="Rangel Shaw D."/>
            <person name="Berben T."/>
            <person name="In 'T Zandt M."/>
            <person name="Frank J."/>
            <person name="Reimann J."/>
            <person name="Jetten M.S.M."/>
            <person name="Welte C.U."/>
        </authorList>
    </citation>
    <scope>NUCLEOTIDE SEQUENCE [LARGE SCALE GENOMIC DNA]</scope>
    <source>
        <strain evidence="1">SB12</strain>
    </source>
</reference>
<evidence type="ECO:0000313" key="2">
    <source>
        <dbReference type="Proteomes" id="UP000460298"/>
    </source>
</evidence>
<dbReference type="Proteomes" id="UP000460298">
    <property type="component" value="Unassembled WGS sequence"/>
</dbReference>
<accession>A0A833H5I6</accession>
<dbReference type="EMBL" id="WBUI01000001">
    <property type="protein sequence ID" value="KAB2935273.1"/>
    <property type="molecule type" value="Genomic_DNA"/>
</dbReference>
<proteinExistence type="predicted"/>
<evidence type="ECO:0008006" key="3">
    <source>
        <dbReference type="Google" id="ProtNLM"/>
    </source>
</evidence>
<dbReference type="Pfam" id="PF10604">
    <property type="entry name" value="Polyketide_cyc2"/>
    <property type="match status" value="1"/>
</dbReference>
<name>A0A833H5I6_9LEPT</name>
<dbReference type="InterPro" id="IPR023393">
    <property type="entry name" value="START-like_dom_sf"/>
</dbReference>
<dbReference type="AlphaFoldDB" id="A0A833H5I6"/>
<sequence>MMAYVRTLSIRKKSSASDPIKPANQRVEPNATKLFLTEKSRGASLRYSAGIHFSTEAIMIKFTVQKVINAPTDVVARAMDNAENAPLWQTDLEGFEVVSGDSGLVGAIGRLHYNQKGRKYAMEDRMLECEPGKRYLSEVSGDALTARVETTLESENGRTKMTIKWEGSAKMLALKMLFLFIRSRMVRQAQRELDTFAGLVETRGSDFNRAV</sequence>
<dbReference type="Gene3D" id="3.30.530.20">
    <property type="match status" value="1"/>
</dbReference>
<protein>
    <recommendedName>
        <fullName evidence="3">SRPBCC family protein</fullName>
    </recommendedName>
</protein>